<evidence type="ECO:0000256" key="8">
    <source>
        <dbReference type="ARBA" id="ARBA00045705"/>
    </source>
</evidence>
<comment type="similarity">
    <text evidence="1 22">Belongs to the short-chain dehydrogenases/reductases (SDR) family.</text>
</comment>
<dbReference type="InterPro" id="IPR002347">
    <property type="entry name" value="SDR_fam"/>
</dbReference>
<evidence type="ECO:0000256" key="5">
    <source>
        <dbReference type="ARBA" id="ARBA00040276"/>
    </source>
</evidence>
<comment type="catalytic activity">
    <reaction evidence="13">
        <text>(11R)-hydroxy-(5Z,8Z,12E,14Z)-eicosatetraenoate + NAD(+) = 11-oxo-(5Z,8Z,12E,14Z)-eicosatetraenoate + NADH + H(+)</text>
        <dbReference type="Rhea" id="RHEA:48640"/>
        <dbReference type="ChEBI" id="CHEBI:15378"/>
        <dbReference type="ChEBI" id="CHEBI:57540"/>
        <dbReference type="ChEBI" id="CHEBI:57945"/>
        <dbReference type="ChEBI" id="CHEBI:78836"/>
        <dbReference type="ChEBI" id="CHEBI:90697"/>
    </reaction>
    <physiologicalReaction direction="left-to-right" evidence="13">
        <dbReference type="Rhea" id="RHEA:48641"/>
    </physiologicalReaction>
</comment>
<dbReference type="EC" id="1.1.1.232" evidence="4"/>
<comment type="catalytic activity">
    <reaction evidence="9">
        <text>prostaglandin E1 + NAD(+) = 15-oxoprostaglandin E1 + NADH + H(+)</text>
        <dbReference type="Rhea" id="RHEA:16477"/>
        <dbReference type="ChEBI" id="CHEBI:15378"/>
        <dbReference type="ChEBI" id="CHEBI:57397"/>
        <dbReference type="ChEBI" id="CHEBI:57401"/>
        <dbReference type="ChEBI" id="CHEBI:57540"/>
        <dbReference type="ChEBI" id="CHEBI:57945"/>
    </reaction>
    <physiologicalReaction direction="left-to-right" evidence="9">
        <dbReference type="Rhea" id="RHEA:16478"/>
    </physiologicalReaction>
</comment>
<dbReference type="EC" id="1.1.1.141" evidence="3"/>
<dbReference type="PANTHER" id="PTHR44229">
    <property type="entry name" value="15-HYDROXYPROSTAGLANDIN DEHYDROGENASE [NAD(+)]"/>
    <property type="match status" value="1"/>
</dbReference>
<comment type="catalytic activity">
    <reaction evidence="15">
        <text>resolvin D2 + NAD(+) = 7-oxoresolvin D2 + NADH + H(+)</text>
        <dbReference type="Rhea" id="RHEA:53584"/>
        <dbReference type="ChEBI" id="CHEBI:15378"/>
        <dbReference type="ChEBI" id="CHEBI:57540"/>
        <dbReference type="ChEBI" id="CHEBI:57945"/>
        <dbReference type="ChEBI" id="CHEBI:133367"/>
        <dbReference type="ChEBI" id="CHEBI:137497"/>
    </reaction>
    <physiologicalReaction direction="left-to-right" evidence="15">
        <dbReference type="Rhea" id="RHEA:53585"/>
    </physiologicalReaction>
</comment>
<comment type="function">
    <text evidence="8">Catalyzes the NAD-dependent dehydrogenation (oxidation) of a broad array of hydroxylated polyunsaturated fatty acids (mainly eicosanoids and docosanoids, including prostaglandins, lipoxins and resolvins), yielding their corresponding keto (oxo) metabolites. Decreases the levels of the pro-proliferative prostaglandins such as prostaglandin E2 (whose activity is increased in cancer because of an increase in the expression of cyclooxygenase 2) and generates oxo-fatty acid products that can profoundly influence cell function by abrogating pro-inflammatory cytokine expression. Converts resolvins E1, D1 and D2 to their oxo products, which represents a mode of resolvin inactivation. Resolvin E1 plays important roles during the resolution phase of acute inflammation, while resolvins D1 and D2 have a unique role in obesity-induced adipose inflammation.</text>
</comment>
<evidence type="ECO:0000256" key="15">
    <source>
        <dbReference type="ARBA" id="ARBA00048393"/>
    </source>
</evidence>
<dbReference type="Gene3D" id="3.40.50.720">
    <property type="entry name" value="NAD(P)-binding Rossmann-like Domain"/>
    <property type="match status" value="1"/>
</dbReference>
<evidence type="ECO:0000256" key="12">
    <source>
        <dbReference type="ARBA" id="ARBA00048140"/>
    </source>
</evidence>
<dbReference type="InterPro" id="IPR036291">
    <property type="entry name" value="NAD(P)-bd_dom_sf"/>
</dbReference>
<dbReference type="PRINTS" id="PR00080">
    <property type="entry name" value="SDRFAMILY"/>
</dbReference>
<evidence type="ECO:0000256" key="9">
    <source>
        <dbReference type="ARBA" id="ARBA00047325"/>
    </source>
</evidence>
<dbReference type="PROSITE" id="PS00061">
    <property type="entry name" value="ADH_SHORT"/>
    <property type="match status" value="1"/>
</dbReference>
<dbReference type="Proteomes" id="UP001549921">
    <property type="component" value="Unassembled WGS sequence"/>
</dbReference>
<keyword evidence="2" id="KW-0560">Oxidoreductase</keyword>
<dbReference type="GO" id="GO:0047034">
    <property type="term" value="F:15-hydroxyicosatetraenoate dehydrogenase activity"/>
    <property type="evidence" value="ECO:0007669"/>
    <property type="project" value="UniProtKB-EC"/>
</dbReference>
<evidence type="ECO:0000256" key="14">
    <source>
        <dbReference type="ARBA" id="ARBA00048170"/>
    </source>
</evidence>
<comment type="catalytic activity">
    <reaction evidence="17">
        <text>prostaglandin A1 + NAD(+) = 15-oxo-prostaglandin A1 + NADH + H(+)</text>
        <dbReference type="Rhea" id="RHEA:41263"/>
        <dbReference type="ChEBI" id="CHEBI:15378"/>
        <dbReference type="ChEBI" id="CHEBI:57398"/>
        <dbReference type="ChEBI" id="CHEBI:57540"/>
        <dbReference type="ChEBI" id="CHEBI:57945"/>
        <dbReference type="ChEBI" id="CHEBI:85072"/>
    </reaction>
    <physiologicalReaction direction="left-to-right" evidence="17">
        <dbReference type="Rhea" id="RHEA:41264"/>
    </physiologicalReaction>
</comment>
<comment type="catalytic activity">
    <reaction evidence="21">
        <text>resolvin E1 + NAD(+) = 18-oxo-resolvin E1 + NADH + H(+)</text>
        <dbReference type="Rhea" id="RHEA:49244"/>
        <dbReference type="ChEBI" id="CHEBI:15378"/>
        <dbReference type="ChEBI" id="CHEBI:57540"/>
        <dbReference type="ChEBI" id="CHEBI:57945"/>
        <dbReference type="ChEBI" id="CHEBI:91000"/>
        <dbReference type="ChEBI" id="CHEBI:91001"/>
    </reaction>
    <physiologicalReaction direction="left-to-right" evidence="21">
        <dbReference type="Rhea" id="RHEA:49245"/>
    </physiologicalReaction>
</comment>
<evidence type="ECO:0000256" key="1">
    <source>
        <dbReference type="ARBA" id="ARBA00006484"/>
    </source>
</evidence>
<evidence type="ECO:0000256" key="21">
    <source>
        <dbReference type="ARBA" id="ARBA00049188"/>
    </source>
</evidence>
<comment type="catalytic activity">
    <reaction evidence="14">
        <text>resolvin D1 + NAD(+) = 17-oxoresolvin D1 + NADH + H(+)</text>
        <dbReference type="Rhea" id="RHEA:50128"/>
        <dbReference type="ChEBI" id="CHEBI:15378"/>
        <dbReference type="ChEBI" id="CHEBI:57540"/>
        <dbReference type="ChEBI" id="CHEBI:57945"/>
        <dbReference type="ChEBI" id="CHEBI:132079"/>
        <dbReference type="ChEBI" id="CHEBI:132081"/>
    </reaction>
    <physiologicalReaction direction="left-to-right" evidence="14">
        <dbReference type="Rhea" id="RHEA:50129"/>
    </physiologicalReaction>
</comment>
<evidence type="ECO:0000256" key="11">
    <source>
        <dbReference type="ARBA" id="ARBA00048008"/>
    </source>
</evidence>
<evidence type="ECO:0000313" key="24">
    <source>
        <dbReference type="Proteomes" id="UP001549921"/>
    </source>
</evidence>
<evidence type="ECO:0000256" key="6">
    <source>
        <dbReference type="ARBA" id="ARBA00041812"/>
    </source>
</evidence>
<evidence type="ECO:0000256" key="20">
    <source>
        <dbReference type="ARBA" id="ARBA00049151"/>
    </source>
</evidence>
<evidence type="ECO:0000256" key="17">
    <source>
        <dbReference type="ARBA" id="ARBA00048611"/>
    </source>
</evidence>
<gene>
    <name evidence="23" type="ORF">ABMA28_005020</name>
</gene>
<evidence type="ECO:0000313" key="23">
    <source>
        <dbReference type="EMBL" id="KAL0821568.1"/>
    </source>
</evidence>
<dbReference type="SUPFAM" id="SSF51735">
    <property type="entry name" value="NAD(P)-binding Rossmann-fold domains"/>
    <property type="match status" value="1"/>
</dbReference>
<dbReference type="AlphaFoldDB" id="A0ABD0SP04"/>
<evidence type="ECO:0000256" key="13">
    <source>
        <dbReference type="ARBA" id="ARBA00048144"/>
    </source>
</evidence>
<evidence type="ECO:0000256" key="7">
    <source>
        <dbReference type="ARBA" id="ARBA00042026"/>
    </source>
</evidence>
<comment type="catalytic activity">
    <reaction evidence="16">
        <text>lipoxin A4 + NAD(+) = 15-oxo-(5S,6R)-dihydroxy-(7E,9E,11Z,13E)-eicosatetraenoate + NADH + H(+)</text>
        <dbReference type="Rhea" id="RHEA:41572"/>
        <dbReference type="ChEBI" id="CHEBI:15378"/>
        <dbReference type="ChEBI" id="CHEBI:57540"/>
        <dbReference type="ChEBI" id="CHEBI:57945"/>
        <dbReference type="ChEBI" id="CHEBI:67026"/>
        <dbReference type="ChEBI" id="CHEBI:78311"/>
    </reaction>
    <physiologicalReaction direction="left-to-right" evidence="16">
        <dbReference type="Rhea" id="RHEA:41573"/>
    </physiologicalReaction>
</comment>
<organism evidence="23 24">
    <name type="scientific">Loxostege sticticalis</name>
    <name type="common">Beet webworm moth</name>
    <dbReference type="NCBI Taxonomy" id="481309"/>
    <lineage>
        <taxon>Eukaryota</taxon>
        <taxon>Metazoa</taxon>
        <taxon>Ecdysozoa</taxon>
        <taxon>Arthropoda</taxon>
        <taxon>Hexapoda</taxon>
        <taxon>Insecta</taxon>
        <taxon>Pterygota</taxon>
        <taxon>Neoptera</taxon>
        <taxon>Endopterygota</taxon>
        <taxon>Lepidoptera</taxon>
        <taxon>Glossata</taxon>
        <taxon>Ditrysia</taxon>
        <taxon>Pyraloidea</taxon>
        <taxon>Crambidae</taxon>
        <taxon>Pyraustinae</taxon>
        <taxon>Loxostege</taxon>
    </lineage>
</organism>
<evidence type="ECO:0000256" key="16">
    <source>
        <dbReference type="ARBA" id="ARBA00048535"/>
    </source>
</evidence>
<dbReference type="PANTHER" id="PTHR44229:SF4">
    <property type="entry name" value="15-HYDROXYPROSTAGLANDIN DEHYDROGENASE [NAD(+)]"/>
    <property type="match status" value="1"/>
</dbReference>
<dbReference type="EMBL" id="JBEDNZ010000017">
    <property type="protein sequence ID" value="KAL0821568.1"/>
    <property type="molecule type" value="Genomic_DNA"/>
</dbReference>
<comment type="catalytic activity">
    <reaction evidence="19">
        <text>resolvin D2 + NAD(+) = 16-oxoresolvin D2 + NADH + H(+)</text>
        <dbReference type="Rhea" id="RHEA:53588"/>
        <dbReference type="ChEBI" id="CHEBI:15378"/>
        <dbReference type="ChEBI" id="CHEBI:57540"/>
        <dbReference type="ChEBI" id="CHEBI:57945"/>
        <dbReference type="ChEBI" id="CHEBI:133367"/>
        <dbReference type="ChEBI" id="CHEBI:137498"/>
    </reaction>
    <physiologicalReaction direction="left-to-right" evidence="19">
        <dbReference type="Rhea" id="RHEA:53589"/>
    </physiologicalReaction>
</comment>
<evidence type="ECO:0000256" key="3">
    <source>
        <dbReference type="ARBA" id="ARBA00038968"/>
    </source>
</evidence>
<evidence type="ECO:0000256" key="4">
    <source>
        <dbReference type="ARBA" id="ARBA00039060"/>
    </source>
</evidence>
<comment type="catalytic activity">
    <reaction evidence="18">
        <text>prostaglandin E2 + NAD(+) = 15-oxoprostaglandin E2 + NADH + H(+)</text>
        <dbReference type="Rhea" id="RHEA:11876"/>
        <dbReference type="ChEBI" id="CHEBI:15378"/>
        <dbReference type="ChEBI" id="CHEBI:57400"/>
        <dbReference type="ChEBI" id="CHEBI:57540"/>
        <dbReference type="ChEBI" id="CHEBI:57945"/>
        <dbReference type="ChEBI" id="CHEBI:606564"/>
        <dbReference type="EC" id="1.1.1.141"/>
    </reaction>
    <physiologicalReaction direction="left-to-right" evidence="18">
        <dbReference type="Rhea" id="RHEA:11877"/>
    </physiologicalReaction>
</comment>
<comment type="caution">
    <text evidence="23">The sequence shown here is derived from an EMBL/GenBank/DDBJ whole genome shotgun (WGS) entry which is preliminary data.</text>
</comment>
<name>A0ABD0SP04_LOXSC</name>
<dbReference type="Pfam" id="PF00106">
    <property type="entry name" value="adh_short"/>
    <property type="match status" value="1"/>
</dbReference>
<comment type="catalytic activity">
    <reaction evidence="12">
        <text>15-oxo-(5S,6R)-dihydroxy-(7E,9E,11Z)-eicosatrienoate + NADH + H(+) = (5S,6R,15S)-trihydroxy-(7E,9E,11Z)-eicosatrienoate + NAD(+)</text>
        <dbReference type="Rhea" id="RHEA:41596"/>
        <dbReference type="ChEBI" id="CHEBI:15378"/>
        <dbReference type="ChEBI" id="CHEBI:57540"/>
        <dbReference type="ChEBI" id="CHEBI:57945"/>
        <dbReference type="ChEBI" id="CHEBI:78325"/>
        <dbReference type="ChEBI" id="CHEBI:78329"/>
    </reaction>
    <physiologicalReaction direction="left-to-right" evidence="12">
        <dbReference type="Rhea" id="RHEA:41597"/>
    </physiologicalReaction>
</comment>
<comment type="catalytic activity">
    <reaction evidence="20">
        <text>(15S)-hydroxy-(5Z,8Z,11Z,13E)-eicosatetraenoate + NAD(+) = 15-oxo-(5Z,8Z,11Z,13E)-eicosatetraenoate + NADH + H(+)</text>
        <dbReference type="Rhea" id="RHEA:23260"/>
        <dbReference type="ChEBI" id="CHEBI:15378"/>
        <dbReference type="ChEBI" id="CHEBI:57409"/>
        <dbReference type="ChEBI" id="CHEBI:57410"/>
        <dbReference type="ChEBI" id="CHEBI:57540"/>
        <dbReference type="ChEBI" id="CHEBI:57945"/>
        <dbReference type="EC" id="1.1.1.232"/>
    </reaction>
    <physiologicalReaction direction="left-to-right" evidence="20">
        <dbReference type="Rhea" id="RHEA:23261"/>
    </physiologicalReaction>
</comment>
<accession>A0ABD0SP04</accession>
<evidence type="ECO:0000256" key="2">
    <source>
        <dbReference type="ARBA" id="ARBA00023002"/>
    </source>
</evidence>
<evidence type="ECO:0000256" key="10">
    <source>
        <dbReference type="ARBA" id="ARBA00047672"/>
    </source>
</evidence>
<dbReference type="PRINTS" id="PR00081">
    <property type="entry name" value="GDHRDH"/>
</dbReference>
<evidence type="ECO:0000256" key="18">
    <source>
        <dbReference type="ARBA" id="ARBA00048739"/>
    </source>
</evidence>
<proteinExistence type="inferred from homology"/>
<sequence>MSELGKVKGKTFLITGGASGLGAGYVESFLKDGAKAVAVLDIAEEVGKAFVEKLNEVYPGRVTFIKCDCSNEESLTQAFNAVVAMFKTVDVVINNAGVMNDNPNIWRKASDVNYQGMVSLTLKSLKHMSKDEGGKGGTIINVSSTLGFLKFPYLPVYAGCKAGILHFSHSIAMDPFHQRTGVRIMVMCFGATDTPLLHNFEKRSYDEKCSKDMAGTTGPTNMQKAESAVKGVVEAFKKGSNGTIWLVTDDQPAQDITSVIDDAYDRIQKTLYPTLS</sequence>
<evidence type="ECO:0000256" key="19">
    <source>
        <dbReference type="ARBA" id="ARBA00048921"/>
    </source>
</evidence>
<protein>
    <recommendedName>
        <fullName evidence="5">15-hydroxyprostaglandin dehydrogenase [NAD(+)]</fullName>
        <ecNumber evidence="3">1.1.1.141</ecNumber>
        <ecNumber evidence="4">1.1.1.232</ecNumber>
    </recommendedName>
    <alternativeName>
        <fullName evidence="7">Eicosanoid/docosanoid dehydrogenase [NAD(+)]</fullName>
    </alternativeName>
    <alternativeName>
        <fullName evidence="6">Prostaglandin dehydrogenase 1</fullName>
    </alternativeName>
</protein>
<dbReference type="GO" id="GO:0016404">
    <property type="term" value="F:15-hydroxyprostaglandin dehydrogenase (NAD+) activity"/>
    <property type="evidence" value="ECO:0007669"/>
    <property type="project" value="UniProtKB-EC"/>
</dbReference>
<evidence type="ECO:0000256" key="22">
    <source>
        <dbReference type="RuleBase" id="RU000363"/>
    </source>
</evidence>
<comment type="catalytic activity">
    <reaction evidence="11">
        <text>14-hydroxy-(4Z,7Z,10Z,12E,16Z,19Z)-docosahexaenoate + NAD(+) = 14-oxo-(4Z,7Z,10Z,12E,16Z,19Z)-docosahexaenoate + NADH + H(+)</text>
        <dbReference type="Rhea" id="RHEA:48952"/>
        <dbReference type="ChEBI" id="CHEBI:15378"/>
        <dbReference type="ChEBI" id="CHEBI:57540"/>
        <dbReference type="ChEBI" id="CHEBI:57945"/>
        <dbReference type="ChEBI" id="CHEBI:90866"/>
        <dbReference type="ChEBI" id="CHEBI:90867"/>
    </reaction>
    <physiologicalReaction direction="left-to-right" evidence="11">
        <dbReference type="Rhea" id="RHEA:48953"/>
    </physiologicalReaction>
</comment>
<dbReference type="InterPro" id="IPR020904">
    <property type="entry name" value="Sc_DH/Rdtase_CS"/>
</dbReference>
<comment type="catalytic activity">
    <reaction evidence="10">
        <text>resolvin D1 + NAD(+) = 8-oxoresolvin D1 + NADH + H(+)</text>
        <dbReference type="Rhea" id="RHEA:50124"/>
        <dbReference type="ChEBI" id="CHEBI:15378"/>
        <dbReference type="ChEBI" id="CHEBI:57540"/>
        <dbReference type="ChEBI" id="CHEBI:57945"/>
        <dbReference type="ChEBI" id="CHEBI:132079"/>
        <dbReference type="ChEBI" id="CHEBI:132080"/>
    </reaction>
    <physiologicalReaction direction="left-to-right" evidence="10">
        <dbReference type="Rhea" id="RHEA:50125"/>
    </physiologicalReaction>
</comment>
<reference evidence="23 24" key="1">
    <citation type="submission" date="2024-06" db="EMBL/GenBank/DDBJ databases">
        <title>A chromosome-level genome assembly of beet webworm, Loxostege sticticalis.</title>
        <authorList>
            <person name="Zhang Y."/>
        </authorList>
    </citation>
    <scope>NUCLEOTIDE SEQUENCE [LARGE SCALE GENOMIC DNA]</scope>
    <source>
        <strain evidence="23">AQ028</strain>
        <tissue evidence="23">Male pupae</tissue>
    </source>
</reference>